<comment type="caution">
    <text evidence="2">The sequence shown here is derived from an EMBL/GenBank/DDBJ whole genome shotgun (WGS) entry which is preliminary data.</text>
</comment>
<dbReference type="AlphaFoldDB" id="A0A3E0I1I0"/>
<evidence type="ECO:0000256" key="1">
    <source>
        <dbReference type="SAM" id="Phobius"/>
    </source>
</evidence>
<proteinExistence type="predicted"/>
<keyword evidence="3" id="KW-1185">Reference proteome</keyword>
<feature type="transmembrane region" description="Helical" evidence="1">
    <location>
        <begin position="94"/>
        <end position="112"/>
    </location>
</feature>
<accession>A0A3E0I1I0</accession>
<organism evidence="2 3">
    <name type="scientific">Kutzneria buriramensis</name>
    <dbReference type="NCBI Taxonomy" id="1045776"/>
    <lineage>
        <taxon>Bacteria</taxon>
        <taxon>Bacillati</taxon>
        <taxon>Actinomycetota</taxon>
        <taxon>Actinomycetes</taxon>
        <taxon>Pseudonocardiales</taxon>
        <taxon>Pseudonocardiaceae</taxon>
        <taxon>Kutzneria</taxon>
    </lineage>
</organism>
<protein>
    <recommendedName>
        <fullName evidence="4">Membrane protein YkgB</fullName>
    </recommendedName>
</protein>
<evidence type="ECO:0000313" key="3">
    <source>
        <dbReference type="Proteomes" id="UP000256269"/>
    </source>
</evidence>
<feature type="transmembrane region" description="Helical" evidence="1">
    <location>
        <begin position="70"/>
        <end position="87"/>
    </location>
</feature>
<name>A0A3E0I1I0_9PSEU</name>
<feature type="transmembrane region" description="Helical" evidence="1">
    <location>
        <begin position="26"/>
        <end position="44"/>
    </location>
</feature>
<evidence type="ECO:0000313" key="2">
    <source>
        <dbReference type="EMBL" id="REH52045.1"/>
    </source>
</evidence>
<sequence>MSEVMHTITRVESTIHSWLGRNSVRLLRISMGSIILLFGFLKYFPGVSPAEHMVETVSRMLTLGLMPDRLVMVGFATVECVIGLSVITGVGLRLVIYPMALWAVGILLPLVLMPGELFSGPDHMPNLEGQYVLKDVILLTATMVIADAAVRAGRPRTYGASGTWQ</sequence>
<evidence type="ECO:0008006" key="4">
    <source>
        <dbReference type="Google" id="ProtNLM"/>
    </source>
</evidence>
<keyword evidence="1" id="KW-1133">Transmembrane helix</keyword>
<keyword evidence="1" id="KW-0812">Transmembrane</keyword>
<reference evidence="2 3" key="1">
    <citation type="submission" date="2018-08" db="EMBL/GenBank/DDBJ databases">
        <title>Genomic Encyclopedia of Archaeal and Bacterial Type Strains, Phase II (KMG-II): from individual species to whole genera.</title>
        <authorList>
            <person name="Goeker M."/>
        </authorList>
    </citation>
    <scope>NUCLEOTIDE SEQUENCE [LARGE SCALE GENOMIC DNA]</scope>
    <source>
        <strain evidence="2 3">DSM 45791</strain>
    </source>
</reference>
<dbReference type="EMBL" id="QUNO01000003">
    <property type="protein sequence ID" value="REH52045.1"/>
    <property type="molecule type" value="Genomic_DNA"/>
</dbReference>
<gene>
    <name evidence="2" type="ORF">BCF44_103494</name>
</gene>
<keyword evidence="1" id="KW-0472">Membrane</keyword>
<dbReference type="Proteomes" id="UP000256269">
    <property type="component" value="Unassembled WGS sequence"/>
</dbReference>
<feature type="transmembrane region" description="Helical" evidence="1">
    <location>
        <begin position="132"/>
        <end position="150"/>
    </location>
</feature>